<evidence type="ECO:0000313" key="1">
    <source>
        <dbReference type="EMBL" id="CAL1571717.1"/>
    </source>
</evidence>
<evidence type="ECO:0000313" key="2">
    <source>
        <dbReference type="Proteomes" id="UP001497482"/>
    </source>
</evidence>
<dbReference type="EMBL" id="OZ035832">
    <property type="protein sequence ID" value="CAL1571717.1"/>
    <property type="molecule type" value="Genomic_DNA"/>
</dbReference>
<organism evidence="1 2">
    <name type="scientific">Knipowitschia caucasica</name>
    <name type="common">Caucasian dwarf goby</name>
    <name type="synonym">Pomatoschistus caucasicus</name>
    <dbReference type="NCBI Taxonomy" id="637954"/>
    <lineage>
        <taxon>Eukaryota</taxon>
        <taxon>Metazoa</taxon>
        <taxon>Chordata</taxon>
        <taxon>Craniata</taxon>
        <taxon>Vertebrata</taxon>
        <taxon>Euteleostomi</taxon>
        <taxon>Actinopterygii</taxon>
        <taxon>Neopterygii</taxon>
        <taxon>Teleostei</taxon>
        <taxon>Neoteleostei</taxon>
        <taxon>Acanthomorphata</taxon>
        <taxon>Gobiaria</taxon>
        <taxon>Gobiiformes</taxon>
        <taxon>Gobioidei</taxon>
        <taxon>Gobiidae</taxon>
        <taxon>Gobiinae</taxon>
        <taxon>Knipowitschia</taxon>
    </lineage>
</organism>
<reference evidence="1 2" key="1">
    <citation type="submission" date="2024-04" db="EMBL/GenBank/DDBJ databases">
        <authorList>
            <person name="Waldvogel A.-M."/>
            <person name="Schoenle A."/>
        </authorList>
    </citation>
    <scope>NUCLEOTIDE SEQUENCE [LARGE SCALE GENOMIC DNA]</scope>
</reference>
<keyword evidence="2" id="KW-1185">Reference proteome</keyword>
<dbReference type="PANTHER" id="PTHR33198">
    <property type="entry name" value="ANK_REP_REGION DOMAIN-CONTAINING PROTEIN-RELATED"/>
    <property type="match status" value="1"/>
</dbReference>
<protein>
    <submittedName>
        <fullName evidence="1">Uncharacterized protein</fullName>
    </submittedName>
</protein>
<gene>
    <name evidence="1" type="ORF">KC01_LOCUS3811</name>
</gene>
<dbReference type="PANTHER" id="PTHR33198:SF20">
    <property type="entry name" value="RETROTRANSPOSON GAG DOMAIN-CONTAINING PROTEIN"/>
    <property type="match status" value="1"/>
</dbReference>
<dbReference type="Proteomes" id="UP001497482">
    <property type="component" value="Chromosome 10"/>
</dbReference>
<dbReference type="AlphaFoldDB" id="A0AAV2J6P0"/>
<proteinExistence type="predicted"/>
<sequence length="191" mass="21993">MAKFGPPETFDFSKPAEWPIWRRRFDRYRVATKLNRDSGEVQVNTLLYALGREAEPIYDSFVYSDSEDENSDDEERTQSRFDYSKVIAKFTEHFVPKRNVIHDRACFYKRVQKPGESVEAFLRVCMNCSSTVVAEHVPGKQLAVADALSRNPLSCTSDSSTDKEFYGLPSIVAPYSLFWITLCPHSVCFYE</sequence>
<name>A0AAV2J6P0_KNICA</name>
<accession>A0AAV2J6P0</accession>